<dbReference type="PROSITE" id="PS50119">
    <property type="entry name" value="ZF_BBOX"/>
    <property type="match status" value="2"/>
</dbReference>
<dbReference type="InterPro" id="IPR000315">
    <property type="entry name" value="Znf_B-box"/>
</dbReference>
<dbReference type="Pfam" id="PF00643">
    <property type="entry name" value="zf-B_box"/>
    <property type="match status" value="2"/>
</dbReference>
<evidence type="ECO:0000256" key="11">
    <source>
        <dbReference type="SAM" id="MobiDB-lite"/>
    </source>
</evidence>
<dbReference type="PANTHER" id="PTHR31832:SF86">
    <property type="entry name" value="B-BOX ZINC FINGER PROTEIN 19"/>
    <property type="match status" value="1"/>
</dbReference>
<dbReference type="Gene3D" id="3.30.160.60">
    <property type="entry name" value="Classic Zinc Finger"/>
    <property type="match status" value="1"/>
</dbReference>
<comment type="subcellular location">
    <subcellularLocation>
        <location evidence="1">Nucleus</location>
    </subcellularLocation>
</comment>
<evidence type="ECO:0000256" key="3">
    <source>
        <dbReference type="ARBA" id="ARBA00022723"/>
    </source>
</evidence>
<evidence type="ECO:0000256" key="4">
    <source>
        <dbReference type="ARBA" id="ARBA00022737"/>
    </source>
</evidence>
<dbReference type="PANTHER" id="PTHR31832">
    <property type="entry name" value="B-BOX ZINC FINGER PROTEIN 22"/>
    <property type="match status" value="1"/>
</dbReference>
<keyword evidence="9" id="KW-0539">Nucleus</keyword>
<keyword evidence="5 10" id="KW-0863">Zinc-finger</keyword>
<dbReference type="GO" id="GO:0005634">
    <property type="term" value="C:nucleus"/>
    <property type="evidence" value="ECO:0007669"/>
    <property type="project" value="UniProtKB-SubCell"/>
</dbReference>
<evidence type="ECO:0000256" key="7">
    <source>
        <dbReference type="ARBA" id="ARBA00023015"/>
    </source>
</evidence>
<feature type="domain" description="B box-type" evidence="12">
    <location>
        <begin position="1"/>
        <end position="47"/>
    </location>
</feature>
<keyword evidence="4" id="KW-0677">Repeat</keyword>
<dbReference type="InterPro" id="IPR051979">
    <property type="entry name" value="B-box_zinc_finger"/>
</dbReference>
<evidence type="ECO:0000256" key="2">
    <source>
        <dbReference type="ARBA" id="ARBA00022491"/>
    </source>
</evidence>
<evidence type="ECO:0000313" key="13">
    <source>
        <dbReference type="EMBL" id="MBA4625422.1"/>
    </source>
</evidence>
<dbReference type="EMBL" id="GISG01051965">
    <property type="protein sequence ID" value="MBA4625422.1"/>
    <property type="molecule type" value="Transcribed_RNA"/>
</dbReference>
<keyword evidence="7" id="KW-0805">Transcription regulation</keyword>
<feature type="region of interest" description="Disordered" evidence="11">
    <location>
        <begin position="125"/>
        <end position="201"/>
    </location>
</feature>
<dbReference type="FunFam" id="3.30.160.60:FF:000610">
    <property type="entry name" value="B-box zinc finger protein 19"/>
    <property type="match status" value="1"/>
</dbReference>
<reference evidence="13" key="2">
    <citation type="submission" date="2020-07" db="EMBL/GenBank/DDBJ databases">
        <authorList>
            <person name="Vera ALvarez R."/>
            <person name="Arias-Moreno D.M."/>
            <person name="Jimenez-Jacinto V."/>
            <person name="Jimenez-Bremont J.F."/>
            <person name="Swaminathan K."/>
            <person name="Moose S.P."/>
            <person name="Guerrero-Gonzalez M.L."/>
            <person name="Marino-Ramirez L."/>
            <person name="Landsman D."/>
            <person name="Rodriguez-Kessler M."/>
            <person name="Delgado-Sanchez P."/>
        </authorList>
    </citation>
    <scope>NUCLEOTIDE SEQUENCE</scope>
    <source>
        <tissue evidence="13">Cladode</tissue>
    </source>
</reference>
<dbReference type="GO" id="GO:0010100">
    <property type="term" value="P:negative regulation of photomorphogenesis"/>
    <property type="evidence" value="ECO:0007669"/>
    <property type="project" value="UniProtKB-ARBA"/>
</dbReference>
<feature type="domain" description="B box-type" evidence="12">
    <location>
        <begin position="51"/>
        <end position="96"/>
    </location>
</feature>
<dbReference type="GO" id="GO:0006355">
    <property type="term" value="P:regulation of DNA-templated transcription"/>
    <property type="evidence" value="ECO:0007669"/>
    <property type="project" value="TreeGrafter"/>
</dbReference>
<protein>
    <recommendedName>
        <fullName evidence="12">B box-type domain-containing protein</fullName>
    </recommendedName>
</protein>
<dbReference type="SMART" id="SM00336">
    <property type="entry name" value="BBOX"/>
    <property type="match status" value="2"/>
</dbReference>
<dbReference type="GO" id="GO:0008270">
    <property type="term" value="F:zinc ion binding"/>
    <property type="evidence" value="ECO:0007669"/>
    <property type="project" value="UniProtKB-KW"/>
</dbReference>
<reference evidence="13" key="1">
    <citation type="journal article" date="2013" name="J. Plant Res.">
        <title>Effect of fungi and light on seed germination of three Opuntia species from semiarid lands of central Mexico.</title>
        <authorList>
            <person name="Delgado-Sanchez P."/>
            <person name="Jimenez-Bremont J.F."/>
            <person name="Guerrero-Gonzalez Mde L."/>
            <person name="Flores J."/>
        </authorList>
    </citation>
    <scope>NUCLEOTIDE SEQUENCE</scope>
    <source>
        <tissue evidence="13">Cladode</tissue>
    </source>
</reference>
<keyword evidence="2" id="KW-0678">Repressor</keyword>
<evidence type="ECO:0000256" key="6">
    <source>
        <dbReference type="ARBA" id="ARBA00022833"/>
    </source>
</evidence>
<dbReference type="GO" id="GO:0009640">
    <property type="term" value="P:photomorphogenesis"/>
    <property type="evidence" value="ECO:0007669"/>
    <property type="project" value="TreeGrafter"/>
</dbReference>
<evidence type="ECO:0000256" key="10">
    <source>
        <dbReference type="PROSITE-ProRule" id="PRU00024"/>
    </source>
</evidence>
<evidence type="ECO:0000259" key="12">
    <source>
        <dbReference type="PROSITE" id="PS50119"/>
    </source>
</evidence>
<evidence type="ECO:0000256" key="5">
    <source>
        <dbReference type="ARBA" id="ARBA00022771"/>
    </source>
</evidence>
<organism evidence="13">
    <name type="scientific">Opuntia streptacantha</name>
    <name type="common">Prickly pear cactus</name>
    <name type="synonym">Opuntia cardona</name>
    <dbReference type="NCBI Taxonomy" id="393608"/>
    <lineage>
        <taxon>Eukaryota</taxon>
        <taxon>Viridiplantae</taxon>
        <taxon>Streptophyta</taxon>
        <taxon>Embryophyta</taxon>
        <taxon>Tracheophyta</taxon>
        <taxon>Spermatophyta</taxon>
        <taxon>Magnoliopsida</taxon>
        <taxon>eudicotyledons</taxon>
        <taxon>Gunneridae</taxon>
        <taxon>Pentapetalae</taxon>
        <taxon>Caryophyllales</taxon>
        <taxon>Cactineae</taxon>
        <taxon>Cactaceae</taxon>
        <taxon>Opuntioideae</taxon>
        <taxon>Opuntia</taxon>
    </lineage>
</organism>
<keyword evidence="3" id="KW-0479">Metal-binding</keyword>
<evidence type="ECO:0000256" key="9">
    <source>
        <dbReference type="ARBA" id="ARBA00023242"/>
    </source>
</evidence>
<name>A0A7C9CTP6_OPUST</name>
<keyword evidence="6" id="KW-0862">Zinc</keyword>
<evidence type="ECO:0000256" key="8">
    <source>
        <dbReference type="ARBA" id="ARBA00023163"/>
    </source>
</evidence>
<feature type="compositionally biased region" description="Polar residues" evidence="11">
    <location>
        <begin position="166"/>
        <end position="189"/>
    </location>
</feature>
<sequence length="201" mass="21954">MRTICDVCEGAAAIFFCAADEAALCRACDEKVHMCNKLASRHVRVGLAAPSDVPKCDICENAPAFFYCEIDGSSLCLQCDTVVHVGGKRTHRRYLLLRQRVEFPGDKPGGVEDMSSEEADRCEVRREANRSQNNSVSVVPTAEGNSVADGKMGNKMIDLNARPQRTAGQFQNQPGRDSVVGTNDDSTNLVPIRSFKSEPEK</sequence>
<dbReference type="SUPFAM" id="SSF57845">
    <property type="entry name" value="B-box zinc-binding domain"/>
    <property type="match status" value="1"/>
</dbReference>
<evidence type="ECO:0000256" key="1">
    <source>
        <dbReference type="ARBA" id="ARBA00004123"/>
    </source>
</evidence>
<dbReference type="AlphaFoldDB" id="A0A7C9CTP6"/>
<dbReference type="CDD" id="cd19821">
    <property type="entry name" value="Bbox1_BBX-like"/>
    <property type="match status" value="2"/>
</dbReference>
<keyword evidence="8" id="KW-0804">Transcription</keyword>
<dbReference type="InterPro" id="IPR049808">
    <property type="entry name" value="CONSTANS-like_Bbox1"/>
</dbReference>
<accession>A0A7C9CTP6</accession>
<proteinExistence type="predicted"/>